<accession>A0A1H0SRU8</accession>
<proteinExistence type="inferred from homology"/>
<keyword evidence="3" id="KW-0167">Capsid protein</keyword>
<dbReference type="InterPro" id="IPR040612">
    <property type="entry name" value="ArsA_HSP20-like"/>
</dbReference>
<dbReference type="InterPro" id="IPR008978">
    <property type="entry name" value="HSP20-like_chaperone"/>
</dbReference>
<dbReference type="SUPFAM" id="SSF49764">
    <property type="entry name" value="HSP20-like chaperones"/>
    <property type="match status" value="1"/>
</dbReference>
<dbReference type="STRING" id="930152.SAMN05216565_10380"/>
<organism evidence="3 4">
    <name type="scientific">Litchfieldia salsa</name>
    <dbReference type="NCBI Taxonomy" id="930152"/>
    <lineage>
        <taxon>Bacteria</taxon>
        <taxon>Bacillati</taxon>
        <taxon>Bacillota</taxon>
        <taxon>Bacilli</taxon>
        <taxon>Bacillales</taxon>
        <taxon>Bacillaceae</taxon>
        <taxon>Litchfieldia</taxon>
    </lineage>
</organism>
<dbReference type="EMBL" id="FNJU01000003">
    <property type="protein sequence ID" value="SDP44325.1"/>
    <property type="molecule type" value="Genomic_DNA"/>
</dbReference>
<evidence type="ECO:0000259" key="2">
    <source>
        <dbReference type="PROSITE" id="PS01031"/>
    </source>
</evidence>
<evidence type="ECO:0000313" key="3">
    <source>
        <dbReference type="EMBL" id="SDP44325.1"/>
    </source>
</evidence>
<dbReference type="Gene3D" id="2.60.40.790">
    <property type="match status" value="1"/>
</dbReference>
<reference evidence="4" key="1">
    <citation type="submission" date="2016-10" db="EMBL/GenBank/DDBJ databases">
        <authorList>
            <person name="Varghese N."/>
            <person name="Submissions S."/>
        </authorList>
    </citation>
    <scope>NUCLEOTIDE SEQUENCE [LARGE SCALE GENOMIC DNA]</scope>
    <source>
        <strain evidence="4">IBRC-M10078</strain>
    </source>
</reference>
<dbReference type="PROSITE" id="PS01031">
    <property type="entry name" value="SHSP"/>
    <property type="match status" value="1"/>
</dbReference>
<evidence type="ECO:0000256" key="1">
    <source>
        <dbReference type="PROSITE-ProRule" id="PRU00285"/>
    </source>
</evidence>
<name>A0A1H0SRU8_9BACI</name>
<dbReference type="RefSeq" id="WP_090851596.1">
    <property type="nucleotide sequence ID" value="NZ_FNJU01000003.1"/>
</dbReference>
<evidence type="ECO:0000313" key="4">
    <source>
        <dbReference type="Proteomes" id="UP000199159"/>
    </source>
</evidence>
<gene>
    <name evidence="3" type="ORF">SAMN05216565_10380</name>
</gene>
<feature type="domain" description="SHSP" evidence="2">
    <location>
        <begin position="29"/>
        <end position="130"/>
    </location>
</feature>
<dbReference type="Proteomes" id="UP000199159">
    <property type="component" value="Unassembled WGS sequence"/>
</dbReference>
<keyword evidence="3" id="KW-0946">Virion</keyword>
<comment type="similarity">
    <text evidence="1">Belongs to the small heat shock protein (HSP20) family.</text>
</comment>
<dbReference type="CDD" id="cd06464">
    <property type="entry name" value="ACD_sHsps-like"/>
    <property type="match status" value="1"/>
</dbReference>
<dbReference type="OrthoDB" id="2942082at2"/>
<dbReference type="InterPro" id="IPR002068">
    <property type="entry name" value="A-crystallin/Hsp20_dom"/>
</dbReference>
<dbReference type="AlphaFoldDB" id="A0A1H0SRU8"/>
<protein>
    <submittedName>
        <fullName evidence="3">Spore coat protein M</fullName>
    </submittedName>
</protein>
<dbReference type="Pfam" id="PF17886">
    <property type="entry name" value="ArsA_HSP20"/>
    <property type="match status" value="1"/>
</dbReference>
<sequence>MKNKDNSKQYHLDRFDKWMQQFLDDSFRSFLDKEHFQIDLFETSEEFIIEADLPLIKKEQITIHFSDDILIIEVKPSTTNLPNHILLREITLPFLIEKKLVRAFYKNNILEVFIKKEGESTNPNNIISID</sequence>
<keyword evidence="4" id="KW-1185">Reference proteome</keyword>